<dbReference type="OrthoDB" id="2405035at2759"/>
<evidence type="ECO:0000313" key="2">
    <source>
        <dbReference type="Proteomes" id="UP000789342"/>
    </source>
</evidence>
<reference evidence="1" key="1">
    <citation type="submission" date="2021-06" db="EMBL/GenBank/DDBJ databases">
        <authorList>
            <person name="Kallberg Y."/>
            <person name="Tangrot J."/>
            <person name="Rosling A."/>
        </authorList>
    </citation>
    <scope>NUCLEOTIDE SEQUENCE</scope>
    <source>
        <strain evidence="1">CL551</strain>
    </source>
</reference>
<organism evidence="1 2">
    <name type="scientific">Acaulospora morrowiae</name>
    <dbReference type="NCBI Taxonomy" id="94023"/>
    <lineage>
        <taxon>Eukaryota</taxon>
        <taxon>Fungi</taxon>
        <taxon>Fungi incertae sedis</taxon>
        <taxon>Mucoromycota</taxon>
        <taxon>Glomeromycotina</taxon>
        <taxon>Glomeromycetes</taxon>
        <taxon>Diversisporales</taxon>
        <taxon>Acaulosporaceae</taxon>
        <taxon>Acaulospora</taxon>
    </lineage>
</organism>
<dbReference type="EMBL" id="CAJVPV010014301">
    <property type="protein sequence ID" value="CAG8683855.1"/>
    <property type="molecule type" value="Genomic_DNA"/>
</dbReference>
<protein>
    <submittedName>
        <fullName evidence="1">7028_t:CDS:1</fullName>
    </submittedName>
</protein>
<accession>A0A9N9ENZ6</accession>
<sequence>MNSIVNVARSEPEKEAEERILAEFANLTNGEVYDQLKKRLLTLKRGVNVVGGSSDYLASDGYELLTYLLQNTLRGVIDSSHEHNKEAHILDVSSGGGEIIDWFYAQEVHRSTHRKNYNMHIIETNKKIIESYNEKVKKNAFLELENHEGKIQDCYKSTSKTRPKFQKPLDFVSFMHAIHHLTDYTSEDFNPYADITNSLKYIYGLLKPGGAIFIAYHDASSEFISTNIDYHKERLSSSAIVERVNKTIKAREELLYDGAILETLRKEDSKTIAKLESHQISSSFYAKTLADMAVIGLSGELLKTDNEKFDNGKLKYLLENIKNSATADVRKGERRKYGLCRAERGREALWRVECPLFICIIRKEIV</sequence>
<name>A0A9N9ENZ6_9GLOM</name>
<dbReference type="Proteomes" id="UP000789342">
    <property type="component" value="Unassembled WGS sequence"/>
</dbReference>
<gene>
    <name evidence="1" type="ORF">AMORRO_LOCUS11373</name>
</gene>
<dbReference type="AlphaFoldDB" id="A0A9N9ENZ6"/>
<dbReference type="InterPro" id="IPR029063">
    <property type="entry name" value="SAM-dependent_MTases_sf"/>
</dbReference>
<proteinExistence type="predicted"/>
<keyword evidence="2" id="KW-1185">Reference proteome</keyword>
<dbReference type="Gene3D" id="3.40.50.150">
    <property type="entry name" value="Vaccinia Virus protein VP39"/>
    <property type="match status" value="1"/>
</dbReference>
<evidence type="ECO:0000313" key="1">
    <source>
        <dbReference type="EMBL" id="CAG8683855.1"/>
    </source>
</evidence>
<dbReference type="SUPFAM" id="SSF53335">
    <property type="entry name" value="S-adenosyl-L-methionine-dependent methyltransferases"/>
    <property type="match status" value="1"/>
</dbReference>
<dbReference type="Pfam" id="PF13489">
    <property type="entry name" value="Methyltransf_23"/>
    <property type="match status" value="1"/>
</dbReference>
<comment type="caution">
    <text evidence="1">The sequence shown here is derived from an EMBL/GenBank/DDBJ whole genome shotgun (WGS) entry which is preliminary data.</text>
</comment>